<reference evidence="9 10" key="1">
    <citation type="submission" date="2018-10" db="EMBL/GenBank/DDBJ databases">
        <title>Isolation from cow dung.</title>
        <authorList>
            <person name="Ling L."/>
        </authorList>
    </citation>
    <scope>NUCLEOTIDE SEQUENCE [LARGE SCALE GENOMIC DNA]</scope>
    <source>
        <strain evidence="9 10">NEAU-LL90</strain>
    </source>
</reference>
<dbReference type="PANTHER" id="PTHR37820">
    <property type="entry name" value="CELL DIVISION PROTEIN DIVIB"/>
    <property type="match status" value="1"/>
</dbReference>
<keyword evidence="10" id="KW-1185">Reference proteome</keyword>
<keyword evidence="5" id="KW-1133">Transmembrane helix</keyword>
<comment type="caution">
    <text evidence="9">The sequence shown here is derived from an EMBL/GenBank/DDBJ whole genome shotgun (WGS) entry which is preliminary data.</text>
</comment>
<keyword evidence="7" id="KW-0131">Cell cycle</keyword>
<evidence type="ECO:0000256" key="1">
    <source>
        <dbReference type="ARBA" id="ARBA00004370"/>
    </source>
</evidence>
<dbReference type="Pfam" id="PF03799">
    <property type="entry name" value="FtsQ_DivIB_C"/>
    <property type="match status" value="1"/>
</dbReference>
<dbReference type="OrthoDB" id="9790760at2"/>
<gene>
    <name evidence="9" type="ORF">EBN03_27270</name>
</gene>
<evidence type="ECO:0000313" key="9">
    <source>
        <dbReference type="EMBL" id="RMI29183.1"/>
    </source>
</evidence>
<dbReference type="EMBL" id="RFFH01000016">
    <property type="protein sequence ID" value="RMI29183.1"/>
    <property type="molecule type" value="Genomic_DNA"/>
</dbReference>
<keyword evidence="3" id="KW-0132">Cell division</keyword>
<name>A0A3M2KY52_9NOCA</name>
<dbReference type="PROSITE" id="PS51779">
    <property type="entry name" value="POTRA"/>
    <property type="match status" value="1"/>
</dbReference>
<evidence type="ECO:0000256" key="7">
    <source>
        <dbReference type="ARBA" id="ARBA00023306"/>
    </source>
</evidence>
<dbReference type="InterPro" id="IPR005548">
    <property type="entry name" value="Cell_div_FtsQ/DivIB_C"/>
</dbReference>
<accession>A0A3M2KY52</accession>
<dbReference type="GO" id="GO:0051301">
    <property type="term" value="P:cell division"/>
    <property type="evidence" value="ECO:0007669"/>
    <property type="project" value="UniProtKB-KW"/>
</dbReference>
<sequence length="207" mass="22117">MLTVLTVMALAWFGPLVAVRTVEIDGLVAVPEQQVRAAARIPDGRSMLRVDTDAIAARVAALPRIKSVQVQRSFPSTVRLTVTERTATLYFDSPEGTHLIDADGVEYAIEPAPPGIPKLLTEHPGGADPVTRAAIRVLAAVPDGLRFQVGEVVARSVSDVELKLHDDRTVLWGGADDSERKAAVVLPVLTRPGSTFDVSSPDLVTVK</sequence>
<dbReference type="InterPro" id="IPR050487">
    <property type="entry name" value="FtsQ_DivIB"/>
</dbReference>
<dbReference type="Pfam" id="PF08478">
    <property type="entry name" value="POTRA_1"/>
    <property type="match status" value="1"/>
</dbReference>
<dbReference type="Gene3D" id="3.10.20.310">
    <property type="entry name" value="membrane protein fhac"/>
    <property type="match status" value="1"/>
</dbReference>
<evidence type="ECO:0000256" key="5">
    <source>
        <dbReference type="ARBA" id="ARBA00022989"/>
    </source>
</evidence>
<evidence type="ECO:0000256" key="6">
    <source>
        <dbReference type="ARBA" id="ARBA00023136"/>
    </source>
</evidence>
<evidence type="ECO:0000256" key="3">
    <source>
        <dbReference type="ARBA" id="ARBA00022618"/>
    </source>
</evidence>
<evidence type="ECO:0000256" key="2">
    <source>
        <dbReference type="ARBA" id="ARBA00022475"/>
    </source>
</evidence>
<organism evidence="9 10">
    <name type="scientific">Nocardia stercoris</name>
    <dbReference type="NCBI Taxonomy" id="2483361"/>
    <lineage>
        <taxon>Bacteria</taxon>
        <taxon>Bacillati</taxon>
        <taxon>Actinomycetota</taxon>
        <taxon>Actinomycetes</taxon>
        <taxon>Mycobacteriales</taxon>
        <taxon>Nocardiaceae</taxon>
        <taxon>Nocardia</taxon>
    </lineage>
</organism>
<dbReference type="InterPro" id="IPR034746">
    <property type="entry name" value="POTRA"/>
</dbReference>
<proteinExistence type="predicted"/>
<dbReference type="GO" id="GO:0005886">
    <property type="term" value="C:plasma membrane"/>
    <property type="evidence" value="ECO:0007669"/>
    <property type="project" value="TreeGrafter"/>
</dbReference>
<evidence type="ECO:0000313" key="10">
    <source>
        <dbReference type="Proteomes" id="UP000279275"/>
    </source>
</evidence>
<keyword evidence="6" id="KW-0472">Membrane</keyword>
<feature type="domain" description="POTRA" evidence="8">
    <location>
        <begin position="17"/>
        <end position="85"/>
    </location>
</feature>
<keyword evidence="2" id="KW-1003">Cell membrane</keyword>
<evidence type="ECO:0000259" key="8">
    <source>
        <dbReference type="PROSITE" id="PS51779"/>
    </source>
</evidence>
<comment type="subcellular location">
    <subcellularLocation>
        <location evidence="1">Membrane</location>
    </subcellularLocation>
</comment>
<dbReference type="PANTHER" id="PTHR37820:SF1">
    <property type="entry name" value="CELL DIVISION PROTEIN FTSQ"/>
    <property type="match status" value="1"/>
</dbReference>
<dbReference type="Proteomes" id="UP000279275">
    <property type="component" value="Unassembled WGS sequence"/>
</dbReference>
<evidence type="ECO:0000256" key="4">
    <source>
        <dbReference type="ARBA" id="ARBA00022692"/>
    </source>
</evidence>
<dbReference type="AlphaFoldDB" id="A0A3M2KY52"/>
<keyword evidence="4" id="KW-0812">Transmembrane</keyword>
<dbReference type="InterPro" id="IPR013685">
    <property type="entry name" value="POTRA_FtsQ_type"/>
</dbReference>
<protein>
    <submittedName>
        <fullName evidence="9">FtsQ-type POTRA domain-containing protein</fullName>
    </submittedName>
</protein>